<keyword evidence="3" id="KW-1185">Reference proteome</keyword>
<dbReference type="EMBL" id="BLXT01007982">
    <property type="protein sequence ID" value="GFO44652.1"/>
    <property type="molecule type" value="Genomic_DNA"/>
</dbReference>
<protein>
    <submittedName>
        <fullName evidence="2">Uncharacterized protein</fullName>
    </submittedName>
</protein>
<dbReference type="Proteomes" id="UP000735302">
    <property type="component" value="Unassembled WGS sequence"/>
</dbReference>
<name>A0AAV4DK48_9GAST</name>
<dbReference type="AlphaFoldDB" id="A0AAV4DK48"/>
<comment type="caution">
    <text evidence="2">The sequence shown here is derived from an EMBL/GenBank/DDBJ whole genome shotgun (WGS) entry which is preliminary data.</text>
</comment>
<feature type="region of interest" description="Disordered" evidence="1">
    <location>
        <begin position="44"/>
        <end position="66"/>
    </location>
</feature>
<evidence type="ECO:0000256" key="1">
    <source>
        <dbReference type="SAM" id="MobiDB-lite"/>
    </source>
</evidence>
<proteinExistence type="predicted"/>
<evidence type="ECO:0000313" key="3">
    <source>
        <dbReference type="Proteomes" id="UP000735302"/>
    </source>
</evidence>
<accession>A0AAV4DK48</accession>
<evidence type="ECO:0000313" key="2">
    <source>
        <dbReference type="EMBL" id="GFO44652.1"/>
    </source>
</evidence>
<reference evidence="2 3" key="1">
    <citation type="journal article" date="2021" name="Elife">
        <title>Chloroplast acquisition without the gene transfer in kleptoplastic sea slugs, Plakobranchus ocellatus.</title>
        <authorList>
            <person name="Maeda T."/>
            <person name="Takahashi S."/>
            <person name="Yoshida T."/>
            <person name="Shimamura S."/>
            <person name="Takaki Y."/>
            <person name="Nagai Y."/>
            <person name="Toyoda A."/>
            <person name="Suzuki Y."/>
            <person name="Arimoto A."/>
            <person name="Ishii H."/>
            <person name="Satoh N."/>
            <person name="Nishiyama T."/>
            <person name="Hasebe M."/>
            <person name="Maruyama T."/>
            <person name="Minagawa J."/>
            <person name="Obokata J."/>
            <person name="Shigenobu S."/>
        </authorList>
    </citation>
    <scope>NUCLEOTIDE SEQUENCE [LARGE SCALE GENOMIC DNA]</scope>
</reference>
<sequence>MLEVKIDLIRHLNHGEHNSDQNIRYNHSLVITWYRPAEASPQQCDLRLSSPPSCQGAGGGARTRDRRIPADIRADSLATVPPTPPMFKLYTTVLKSAQSEIRRSYTLLSNSIYVSAVNTYMINPRRGADLYFPPGEVNYTFKIPPVCCKSYLFNYGRREERFNAVAQCALGGDVQQQRVTVRRE</sequence>
<gene>
    <name evidence="2" type="ORF">PoB_007115700</name>
</gene>
<organism evidence="2 3">
    <name type="scientific">Plakobranchus ocellatus</name>
    <dbReference type="NCBI Taxonomy" id="259542"/>
    <lineage>
        <taxon>Eukaryota</taxon>
        <taxon>Metazoa</taxon>
        <taxon>Spiralia</taxon>
        <taxon>Lophotrochozoa</taxon>
        <taxon>Mollusca</taxon>
        <taxon>Gastropoda</taxon>
        <taxon>Heterobranchia</taxon>
        <taxon>Euthyneura</taxon>
        <taxon>Panpulmonata</taxon>
        <taxon>Sacoglossa</taxon>
        <taxon>Placobranchoidea</taxon>
        <taxon>Plakobranchidae</taxon>
        <taxon>Plakobranchus</taxon>
    </lineage>
</organism>